<dbReference type="InterPro" id="IPR016181">
    <property type="entry name" value="Acyl_CoA_acyltransferase"/>
</dbReference>
<evidence type="ECO:0000313" key="2">
    <source>
        <dbReference type="Proteomes" id="UP000662770"/>
    </source>
</evidence>
<dbReference type="Gene3D" id="3.40.630.30">
    <property type="match status" value="1"/>
</dbReference>
<evidence type="ECO:0000313" key="1">
    <source>
        <dbReference type="EMBL" id="QSX34301.1"/>
    </source>
</evidence>
<name>A0ABX7QTP9_9GAMM</name>
<dbReference type="EMBL" id="CP071503">
    <property type="protein sequence ID" value="QSX34301.1"/>
    <property type="molecule type" value="Genomic_DNA"/>
</dbReference>
<proteinExistence type="predicted"/>
<sequence>MQIKCADKSDIPVIKALEKLAVSDEFSEIELRQGVSGDFFDEQQLQTLVAQRAIWLIFDNASAVGYLVFAKFDFHQHSPLYRQLHNRCSGNRELGIDWQHLNVCGPVWLHQRARGKGAFQQLYAAAKAKSSGQVIALIAEHNSASIKAHCRAANMQIIDFQTLSGRDFYLLLG</sequence>
<protein>
    <recommendedName>
        <fullName evidence="3">N-acetyltransferase domain-containing protein</fullName>
    </recommendedName>
</protein>
<keyword evidence="2" id="KW-1185">Reference proteome</keyword>
<dbReference type="RefSeq" id="WP_207355505.1">
    <property type="nucleotide sequence ID" value="NZ_CP071503.1"/>
</dbReference>
<dbReference type="Proteomes" id="UP000662770">
    <property type="component" value="Chromosome"/>
</dbReference>
<reference evidence="1 2" key="1">
    <citation type="submission" date="2021-03" db="EMBL/GenBank/DDBJ databases">
        <title>Novel species identification of genus Shewanella.</title>
        <authorList>
            <person name="Liu G."/>
            <person name="Zhang Q."/>
        </authorList>
    </citation>
    <scope>NUCLEOTIDE SEQUENCE [LARGE SCALE GENOMIC DNA]</scope>
    <source>
        <strain evidence="1 2">FJAT-51800</strain>
    </source>
</reference>
<evidence type="ECO:0008006" key="3">
    <source>
        <dbReference type="Google" id="ProtNLM"/>
    </source>
</evidence>
<dbReference type="SUPFAM" id="SSF55729">
    <property type="entry name" value="Acyl-CoA N-acyltransferases (Nat)"/>
    <property type="match status" value="1"/>
</dbReference>
<gene>
    <name evidence="1" type="ORF">JYB87_03345</name>
</gene>
<organism evidence="1 2">
    <name type="scientific">Shewanella avicenniae</name>
    <dbReference type="NCBI Taxonomy" id="2814294"/>
    <lineage>
        <taxon>Bacteria</taxon>
        <taxon>Pseudomonadati</taxon>
        <taxon>Pseudomonadota</taxon>
        <taxon>Gammaproteobacteria</taxon>
        <taxon>Alteromonadales</taxon>
        <taxon>Shewanellaceae</taxon>
        <taxon>Shewanella</taxon>
    </lineage>
</organism>
<accession>A0ABX7QTP9</accession>